<evidence type="ECO:0000313" key="3">
    <source>
        <dbReference type="Proteomes" id="UP000033558"/>
    </source>
</evidence>
<proteinExistence type="predicted"/>
<organism evidence="2 3">
    <name type="scientific">Bombilactobacillus mellifer</name>
    <dbReference type="NCBI Taxonomy" id="1218492"/>
    <lineage>
        <taxon>Bacteria</taxon>
        <taxon>Bacillati</taxon>
        <taxon>Bacillota</taxon>
        <taxon>Bacilli</taxon>
        <taxon>Lactobacillales</taxon>
        <taxon>Lactobacillaceae</taxon>
        <taxon>Bombilactobacillus</taxon>
    </lineage>
</organism>
<dbReference type="InterPro" id="IPR001585">
    <property type="entry name" value="TAL/FSA"/>
</dbReference>
<evidence type="ECO:0000256" key="1">
    <source>
        <dbReference type="ARBA" id="ARBA00023270"/>
    </source>
</evidence>
<dbReference type="PATRIC" id="fig|1218492.5.peg.1050"/>
<name>A0A0F4LUA4_9LACO</name>
<dbReference type="PANTHER" id="PTHR10683">
    <property type="entry name" value="TRANSALDOLASE"/>
    <property type="match status" value="1"/>
</dbReference>
<reference evidence="2 3" key="1">
    <citation type="submission" date="2015-01" db="EMBL/GenBank/DDBJ databases">
        <title>Comparative genomics of the lactic acid bacteria isolated from the honey bee gut.</title>
        <authorList>
            <person name="Ellegaard K.M."/>
            <person name="Tamarit D."/>
            <person name="Javelind E."/>
            <person name="Olofsson T."/>
            <person name="Andersson S.G."/>
            <person name="Vasquez A."/>
        </authorList>
    </citation>
    <scope>NUCLEOTIDE SEQUENCE [LARGE SCALE GENOMIC DNA]</scope>
    <source>
        <strain evidence="2 3">Bin4</strain>
    </source>
</reference>
<gene>
    <name evidence="2" type="ORF">JG30_09110</name>
</gene>
<dbReference type="Gene3D" id="3.20.20.70">
    <property type="entry name" value="Aldolase class I"/>
    <property type="match status" value="1"/>
</dbReference>
<sequence length="224" mass="24881">MEFFLDTINLDKIAQFQEIIPVAGVTLTPSIIKREGKVDFFEHAKKIRQLIGTKRTLHIQLVAADCEQLIKDAQAVWQNVDSEVFVKIPLSLDGLKAIQYLKKQGPCHITATATYSRIQGMLAMAEHANYLAVYTSRVENIDGDFPGLIKSLKTYAANNHYGTKIMASSIKSVRQITAAAEAGADAVTFAPDVLTKAFENGALTKALTDFTDDWEALYNKRHIY</sequence>
<dbReference type="HOGENOM" id="CLU_079764_2_0_9"/>
<dbReference type="GO" id="GO:0005975">
    <property type="term" value="P:carbohydrate metabolic process"/>
    <property type="evidence" value="ECO:0007669"/>
    <property type="project" value="InterPro"/>
</dbReference>
<dbReference type="NCBIfam" id="NF009299">
    <property type="entry name" value="PRK12656.1"/>
    <property type="match status" value="1"/>
</dbReference>
<dbReference type="EMBL" id="JXJQ01000008">
    <property type="protein sequence ID" value="KJY61859.1"/>
    <property type="molecule type" value="Genomic_DNA"/>
</dbReference>
<dbReference type="AlphaFoldDB" id="A0A0F4LUA4"/>
<dbReference type="OrthoDB" id="9807051at2"/>
<evidence type="ECO:0000313" key="2">
    <source>
        <dbReference type="EMBL" id="KJY61859.1"/>
    </source>
</evidence>
<dbReference type="RefSeq" id="WP_046316575.1">
    <property type="nucleotide sequence ID" value="NZ_JAMBKR010000001.1"/>
</dbReference>
<dbReference type="Proteomes" id="UP000033558">
    <property type="component" value="Unassembled WGS sequence"/>
</dbReference>
<dbReference type="PANTHER" id="PTHR10683:SF28">
    <property type="entry name" value="TRANSALDOLASE C"/>
    <property type="match status" value="1"/>
</dbReference>
<keyword evidence="1" id="KW-0704">Schiff base</keyword>
<protein>
    <submittedName>
        <fullName evidence="2">Fructose-6-phosphate aldolase</fullName>
    </submittedName>
</protein>
<comment type="caution">
    <text evidence="2">The sequence shown here is derived from an EMBL/GenBank/DDBJ whole genome shotgun (WGS) entry which is preliminary data.</text>
</comment>
<accession>A0A0F4LUA4</accession>
<dbReference type="STRING" id="1218492.JG30_09110"/>
<dbReference type="SUPFAM" id="SSF51569">
    <property type="entry name" value="Aldolase"/>
    <property type="match status" value="1"/>
</dbReference>
<dbReference type="PROSITE" id="PS00958">
    <property type="entry name" value="TRANSALDOLASE_2"/>
    <property type="match status" value="1"/>
</dbReference>
<dbReference type="InterPro" id="IPR013785">
    <property type="entry name" value="Aldolase_TIM"/>
</dbReference>
<keyword evidence="3" id="KW-1185">Reference proteome</keyword>
<dbReference type="Pfam" id="PF00923">
    <property type="entry name" value="TAL_FSA"/>
    <property type="match status" value="1"/>
</dbReference>
<dbReference type="InterPro" id="IPR018225">
    <property type="entry name" value="Transaldolase_AS"/>
</dbReference>